<dbReference type="KEGG" id="tdu:QJT80_08930"/>
<dbReference type="EMBL" id="CP124755">
    <property type="protein sequence ID" value="WGZ89627.1"/>
    <property type="molecule type" value="Genomic_DNA"/>
</dbReference>
<reference evidence="1" key="2">
    <citation type="submission" date="2023-04" db="EMBL/GenBank/DDBJ databases">
        <authorList>
            <person name="Beletskiy A.V."/>
            <person name="Mardanov A.V."/>
            <person name="Ravin N.V."/>
        </authorList>
    </citation>
    <scope>NUCLEOTIDE SEQUENCE</scope>
    <source>
        <strain evidence="1">GKL-01</strain>
    </source>
</reference>
<sequence length="166" mass="18996">MTAQLHENIIINGKVSSMAFCPSLPKDDARISTLSDDDTLTEITQKQIHRLVLSTACWREYIGTWEIKSEKFYLVKLEGRFKLLTDHPILADWFTGVIRIPQGKLLHYVHMGFASVYEQELHLKIEAGIVTASKLLNNRDRDVNTIALGWQNLPSLENRFDGDDQL</sequence>
<accession>A0AA95KIU8</accession>
<gene>
    <name evidence="1" type="ORF">QJT80_08930</name>
</gene>
<organism evidence="1">
    <name type="scientific">Candidatus Thiocaldithrix dubininis</name>
    <dbReference type="NCBI Taxonomy" id="3080823"/>
    <lineage>
        <taxon>Bacteria</taxon>
        <taxon>Pseudomonadati</taxon>
        <taxon>Pseudomonadota</taxon>
        <taxon>Gammaproteobacteria</taxon>
        <taxon>Thiotrichales</taxon>
        <taxon>Thiotrichaceae</taxon>
        <taxon>Candidatus Thiocaldithrix</taxon>
    </lineage>
</organism>
<protein>
    <submittedName>
        <fullName evidence="1">Uncharacterized protein</fullName>
    </submittedName>
</protein>
<name>A0AA95KIU8_9GAMM</name>
<proteinExistence type="predicted"/>
<dbReference type="Proteomes" id="UP001300672">
    <property type="component" value="Chromosome"/>
</dbReference>
<evidence type="ECO:0000313" key="1">
    <source>
        <dbReference type="EMBL" id="WGZ89627.1"/>
    </source>
</evidence>
<dbReference type="AlphaFoldDB" id="A0AA95KIU8"/>
<reference evidence="1" key="1">
    <citation type="journal article" date="2023" name="Int. J. Mol. Sci.">
        <title>Metagenomics Revealed a New Genus 'Candidatus Thiocaldithrix dubininis' gen. nov., sp. nov. and a New Species 'Candidatus Thiothrix putei' sp. nov. in the Family Thiotrichaceae, Some Members of Which Have Traits of Both Na+- and H+-Motive Energetics.</title>
        <authorList>
            <person name="Ravin N.V."/>
            <person name="Muntyan M.S."/>
            <person name="Smolyakov D.D."/>
            <person name="Rudenko T.S."/>
            <person name="Beletsky A.V."/>
            <person name="Mardanov A.V."/>
            <person name="Grabovich M.Y."/>
        </authorList>
    </citation>
    <scope>NUCLEOTIDE SEQUENCE</scope>
    <source>
        <strain evidence="1">GKL-01</strain>
    </source>
</reference>